<dbReference type="InterPro" id="IPR050109">
    <property type="entry name" value="HTH-type_TetR-like_transc_reg"/>
</dbReference>
<keyword evidence="1" id="KW-0805">Transcription regulation</keyword>
<dbReference type="PANTHER" id="PTHR30055">
    <property type="entry name" value="HTH-TYPE TRANSCRIPTIONAL REGULATOR RUTR"/>
    <property type="match status" value="1"/>
</dbReference>
<keyword evidence="3" id="KW-0804">Transcription</keyword>
<dbReference type="GO" id="GO:0000976">
    <property type="term" value="F:transcription cis-regulatory region binding"/>
    <property type="evidence" value="ECO:0007669"/>
    <property type="project" value="TreeGrafter"/>
</dbReference>
<evidence type="ECO:0000256" key="1">
    <source>
        <dbReference type="ARBA" id="ARBA00023015"/>
    </source>
</evidence>
<accession>A0A0M7B8G4</accession>
<dbReference type="RefSeq" id="WP_055663251.1">
    <property type="nucleotide sequence ID" value="NZ_CYPR01000106.1"/>
</dbReference>
<keyword evidence="7" id="KW-1185">Reference proteome</keyword>
<dbReference type="InterPro" id="IPR041490">
    <property type="entry name" value="KstR2_TetR_C"/>
</dbReference>
<name>A0A0M7B8G4_9RHOB</name>
<sequence length="202" mass="21681">MGRSVARDHEAKRAAILKSAAQVFARDGIAGASMAAVAAEAGMSKGVLYHYWDGKEALLFEILDTYLAALRDVVCADHESLGALCEEVLFAYHGMDAEHRIQAEGMGILPPERAEVLRGHQRAMVAALADRLRAIAPDLKGRSLRAATMSVFGMLNWFYMWNPGADRDARRDYAATVAQITTGGVGALRAPPTMPGDANPAV</sequence>
<dbReference type="AlphaFoldDB" id="A0A0M7B8G4"/>
<organism evidence="6 7">
    <name type="scientific">Jannaschia seosinensis</name>
    <dbReference type="NCBI Taxonomy" id="313367"/>
    <lineage>
        <taxon>Bacteria</taxon>
        <taxon>Pseudomonadati</taxon>
        <taxon>Pseudomonadota</taxon>
        <taxon>Alphaproteobacteria</taxon>
        <taxon>Rhodobacterales</taxon>
        <taxon>Roseobacteraceae</taxon>
        <taxon>Jannaschia</taxon>
    </lineage>
</organism>
<dbReference type="PRINTS" id="PR00455">
    <property type="entry name" value="HTHTETR"/>
</dbReference>
<evidence type="ECO:0000259" key="5">
    <source>
        <dbReference type="PROSITE" id="PS50977"/>
    </source>
</evidence>
<dbReference type="GO" id="GO:0003700">
    <property type="term" value="F:DNA-binding transcription factor activity"/>
    <property type="evidence" value="ECO:0007669"/>
    <property type="project" value="TreeGrafter"/>
</dbReference>
<proteinExistence type="predicted"/>
<dbReference type="PANTHER" id="PTHR30055:SF234">
    <property type="entry name" value="HTH-TYPE TRANSCRIPTIONAL REGULATOR BETI"/>
    <property type="match status" value="1"/>
</dbReference>
<dbReference type="EMBL" id="CYPR01000106">
    <property type="protein sequence ID" value="CUH39010.1"/>
    <property type="molecule type" value="Genomic_DNA"/>
</dbReference>
<dbReference type="PROSITE" id="PS50977">
    <property type="entry name" value="HTH_TETR_2"/>
    <property type="match status" value="1"/>
</dbReference>
<keyword evidence="2 4" id="KW-0238">DNA-binding</keyword>
<dbReference type="InterPro" id="IPR009057">
    <property type="entry name" value="Homeodomain-like_sf"/>
</dbReference>
<evidence type="ECO:0000256" key="4">
    <source>
        <dbReference type="PROSITE-ProRule" id="PRU00335"/>
    </source>
</evidence>
<gene>
    <name evidence="6" type="primary">kstR2_2</name>
    <name evidence="6" type="ORF">JSE7799_01729</name>
</gene>
<evidence type="ECO:0000313" key="7">
    <source>
        <dbReference type="Proteomes" id="UP000049455"/>
    </source>
</evidence>
<evidence type="ECO:0000256" key="2">
    <source>
        <dbReference type="ARBA" id="ARBA00023125"/>
    </source>
</evidence>
<dbReference type="Pfam" id="PF00440">
    <property type="entry name" value="TetR_N"/>
    <property type="match status" value="1"/>
</dbReference>
<dbReference type="Pfam" id="PF17932">
    <property type="entry name" value="TetR_C_24"/>
    <property type="match status" value="1"/>
</dbReference>
<dbReference type="InterPro" id="IPR001647">
    <property type="entry name" value="HTH_TetR"/>
</dbReference>
<evidence type="ECO:0000256" key="3">
    <source>
        <dbReference type="ARBA" id="ARBA00023163"/>
    </source>
</evidence>
<feature type="domain" description="HTH tetR-type" evidence="5">
    <location>
        <begin position="10"/>
        <end position="70"/>
    </location>
</feature>
<dbReference type="OrthoDB" id="9779746at2"/>
<evidence type="ECO:0000313" key="6">
    <source>
        <dbReference type="EMBL" id="CUH39010.1"/>
    </source>
</evidence>
<dbReference type="SUPFAM" id="SSF46689">
    <property type="entry name" value="Homeodomain-like"/>
    <property type="match status" value="1"/>
</dbReference>
<dbReference type="STRING" id="313367.JSE7799_01729"/>
<reference evidence="6 7" key="1">
    <citation type="submission" date="2015-09" db="EMBL/GenBank/DDBJ databases">
        <authorList>
            <person name="Jackson K.R."/>
            <person name="Lunt B.L."/>
            <person name="Fisher J.N.B."/>
            <person name="Gardner A.V."/>
            <person name="Bailey M.E."/>
            <person name="Deus L.M."/>
            <person name="Earl A.S."/>
            <person name="Gibby P.D."/>
            <person name="Hartmann K.A."/>
            <person name="Liu J.E."/>
            <person name="Manci A.M."/>
            <person name="Nielsen D.A."/>
            <person name="Solomon M.B."/>
            <person name="Breakwell D.P."/>
            <person name="Burnett S.H."/>
            <person name="Grose J.H."/>
        </authorList>
    </citation>
    <scope>NUCLEOTIDE SEQUENCE [LARGE SCALE GENOMIC DNA]</scope>
    <source>
        <strain evidence="6 7">CECT 7799</strain>
    </source>
</reference>
<protein>
    <submittedName>
        <fullName evidence="6">HTH-type transcriptional repressor KstR2</fullName>
    </submittedName>
</protein>
<feature type="DNA-binding region" description="H-T-H motif" evidence="4">
    <location>
        <begin position="33"/>
        <end position="52"/>
    </location>
</feature>
<dbReference type="Gene3D" id="1.10.10.60">
    <property type="entry name" value="Homeodomain-like"/>
    <property type="match status" value="1"/>
</dbReference>
<dbReference type="Gene3D" id="1.10.357.10">
    <property type="entry name" value="Tetracycline Repressor, domain 2"/>
    <property type="match status" value="1"/>
</dbReference>
<dbReference type="Proteomes" id="UP000049455">
    <property type="component" value="Unassembled WGS sequence"/>
</dbReference>